<feature type="compositionally biased region" description="Basic and acidic residues" evidence="1">
    <location>
        <begin position="636"/>
        <end position="658"/>
    </location>
</feature>
<feature type="region of interest" description="Disordered" evidence="1">
    <location>
        <begin position="424"/>
        <end position="726"/>
    </location>
</feature>
<evidence type="ECO:0000259" key="2">
    <source>
        <dbReference type="Pfam" id="PF24355"/>
    </source>
</evidence>
<feature type="compositionally biased region" description="Polar residues" evidence="1">
    <location>
        <begin position="567"/>
        <end position="578"/>
    </location>
</feature>
<dbReference type="InterPro" id="IPR055936">
    <property type="entry name" value="DUF7514"/>
</dbReference>
<dbReference type="Proteomes" id="UP001583177">
    <property type="component" value="Unassembled WGS sequence"/>
</dbReference>
<protein>
    <recommendedName>
        <fullName evidence="2">DUF7514 domain-containing protein</fullName>
    </recommendedName>
</protein>
<sequence>MSKYEDDKDQHRDKERVPTLSTTDWKTPHGQVKAQRDTEDVSPRSKGEIPLSERHTEEIRRRIEEAKERAAKTSPVSDAPAPPRVSTQPTAAPPQLNPNLPSSSLSSVSPELLTELRKIIREEVEQLNKGDKQAEPGEKPSRPPRPTSPIRSWTDTQESVLPAAAVAAAAATTASASKDSGEKRTSPTTGGPAPSTTQHKDPPRHSTVRFSSETKAAAPVPPRGVSDDTHRSSNTKDARQLTAIDQKWGILFDKDGESTKRMEHVVKGLAKYIVDEFMPQSSIVITPEKMAAFYSHHRLDKEVFPFAVLFKSRSKHLNEALESLYEDLGCQYFLAPADSRSRPSVPGLTPAGFKHWLVSFIQAYPDEEAKRLDKVVSALPIEADSLLDGKPERLPKQISRYLLPEKPVRKVQKIVDEAMRDFTQDINNSSTSQSNTDGNTSGGGRPTPIVVTQEKRPSNATSGAQSSRYIPDTSAKENRAEEGGTGQDRDRRTTSTAASGRDHDDSRRKSMPPPPGPGHLGRTNSLDTGGRTPASSRLAHASSSSGAGSGRAAAGSSSSSSRKNRSPQRNPYSQSVPSGLNRDDLGGDRPRGSASISAAAASVAAAVLRPSSRAATAAAQLASHNMSSSTPALDTGARDARAAGGDARDKRPSLDESTPRAPTSAFNLRDKAGLESSSSSKQSKRRSMVLPDFKGPTWDDYLKGSAPKSSTSSFMKRADPGYNSSG</sequence>
<organism evidence="3 4">
    <name type="scientific">Diaporthe australafricana</name>
    <dbReference type="NCBI Taxonomy" id="127596"/>
    <lineage>
        <taxon>Eukaryota</taxon>
        <taxon>Fungi</taxon>
        <taxon>Dikarya</taxon>
        <taxon>Ascomycota</taxon>
        <taxon>Pezizomycotina</taxon>
        <taxon>Sordariomycetes</taxon>
        <taxon>Sordariomycetidae</taxon>
        <taxon>Diaporthales</taxon>
        <taxon>Diaporthaceae</taxon>
        <taxon>Diaporthe</taxon>
    </lineage>
</organism>
<dbReference type="EMBL" id="JAWRVE010000127">
    <property type="protein sequence ID" value="KAL1855807.1"/>
    <property type="molecule type" value="Genomic_DNA"/>
</dbReference>
<name>A0ABR3W8A3_9PEZI</name>
<feature type="compositionally biased region" description="Polar residues" evidence="1">
    <location>
        <begin position="623"/>
        <end position="632"/>
    </location>
</feature>
<feature type="compositionally biased region" description="Low complexity" evidence="1">
    <location>
        <begin position="186"/>
        <end position="197"/>
    </location>
</feature>
<feature type="compositionally biased region" description="Low complexity" evidence="1">
    <location>
        <begin position="163"/>
        <end position="177"/>
    </location>
</feature>
<dbReference type="PANTHER" id="PTHR39611:SF2">
    <property type="entry name" value="HYDROXYPROLINE-RICH GLYCOPROTEIN DZ-HRGP"/>
    <property type="match status" value="1"/>
</dbReference>
<feature type="compositionally biased region" description="Low complexity" evidence="1">
    <location>
        <begin position="593"/>
        <end position="622"/>
    </location>
</feature>
<feature type="compositionally biased region" description="Basic and acidic residues" evidence="1">
    <location>
        <begin position="34"/>
        <end position="71"/>
    </location>
</feature>
<evidence type="ECO:0000313" key="3">
    <source>
        <dbReference type="EMBL" id="KAL1855807.1"/>
    </source>
</evidence>
<feature type="compositionally biased region" description="Basic and acidic residues" evidence="1">
    <location>
        <begin position="124"/>
        <end position="141"/>
    </location>
</feature>
<evidence type="ECO:0000313" key="4">
    <source>
        <dbReference type="Proteomes" id="UP001583177"/>
    </source>
</evidence>
<feature type="compositionally biased region" description="Low complexity" evidence="1">
    <location>
        <begin position="534"/>
        <end position="561"/>
    </location>
</feature>
<dbReference type="Pfam" id="PF24355">
    <property type="entry name" value="DUF7514"/>
    <property type="match status" value="1"/>
</dbReference>
<reference evidence="3 4" key="1">
    <citation type="journal article" date="2024" name="IMA Fungus">
        <title>IMA Genome - F19 : A genome assembly and annotation guide to empower mycologists, including annotated draft genome sequences of Ceratocystis pirilliformis, Diaporthe australafricana, Fusarium ophioides, Paecilomyces lecythidis, and Sporothrix stenoceras.</title>
        <authorList>
            <person name="Aylward J."/>
            <person name="Wilson A.M."/>
            <person name="Visagie C.M."/>
            <person name="Spraker J."/>
            <person name="Barnes I."/>
            <person name="Buitendag C."/>
            <person name="Ceriani C."/>
            <person name="Del Mar Angel L."/>
            <person name="du Plessis D."/>
            <person name="Fuchs T."/>
            <person name="Gasser K."/>
            <person name="Kramer D."/>
            <person name="Li W."/>
            <person name="Munsamy K."/>
            <person name="Piso A."/>
            <person name="Price J.L."/>
            <person name="Sonnekus B."/>
            <person name="Thomas C."/>
            <person name="van der Nest A."/>
            <person name="van Dijk A."/>
            <person name="van Heerden A."/>
            <person name="van Vuuren N."/>
            <person name="Yilmaz N."/>
            <person name="Duong T.A."/>
            <person name="van der Merwe N.A."/>
            <person name="Wingfield M.J."/>
            <person name="Wingfield B.D."/>
        </authorList>
    </citation>
    <scope>NUCLEOTIDE SEQUENCE [LARGE SCALE GENOMIC DNA]</scope>
    <source>
        <strain evidence="3 4">CMW 18300</strain>
    </source>
</reference>
<feature type="compositionally biased region" description="Basic and acidic residues" evidence="1">
    <location>
        <begin position="225"/>
        <end position="239"/>
    </location>
</feature>
<feature type="compositionally biased region" description="Polar residues" evidence="1">
    <location>
        <begin position="458"/>
        <end position="468"/>
    </location>
</feature>
<feature type="compositionally biased region" description="Low complexity" evidence="1">
    <location>
        <begin position="97"/>
        <end position="110"/>
    </location>
</feature>
<feature type="compositionally biased region" description="Basic and acidic residues" evidence="1">
    <location>
        <begin position="581"/>
        <end position="591"/>
    </location>
</feature>
<feature type="region of interest" description="Disordered" evidence="1">
    <location>
        <begin position="1"/>
        <end position="110"/>
    </location>
</feature>
<dbReference type="PANTHER" id="PTHR39611">
    <property type="entry name" value="HYDROXYPROLINE-RICH GLYCOPROTEIN DZ-HRGP-RELATED"/>
    <property type="match status" value="1"/>
</dbReference>
<feature type="domain" description="DUF7514" evidence="2">
    <location>
        <begin position="250"/>
        <end position="418"/>
    </location>
</feature>
<proteinExistence type="predicted"/>
<evidence type="ECO:0000256" key="1">
    <source>
        <dbReference type="SAM" id="MobiDB-lite"/>
    </source>
</evidence>
<comment type="caution">
    <text evidence="3">The sequence shown here is derived from an EMBL/GenBank/DDBJ whole genome shotgun (WGS) entry which is preliminary data.</text>
</comment>
<feature type="region of interest" description="Disordered" evidence="1">
    <location>
        <begin position="124"/>
        <end position="240"/>
    </location>
</feature>
<feature type="compositionally biased region" description="Polar residues" evidence="1">
    <location>
        <begin position="424"/>
        <end position="439"/>
    </location>
</feature>
<gene>
    <name evidence="3" type="ORF">Daus18300_010982</name>
</gene>
<accession>A0ABR3W8A3</accession>
<feature type="compositionally biased region" description="Basic and acidic residues" evidence="1">
    <location>
        <begin position="474"/>
        <end position="493"/>
    </location>
</feature>
<keyword evidence="4" id="KW-1185">Reference proteome</keyword>
<feature type="compositionally biased region" description="Basic and acidic residues" evidence="1">
    <location>
        <begin position="1"/>
        <end position="17"/>
    </location>
</feature>